<accession>A0ABS9VIP2</accession>
<feature type="transmembrane region" description="Helical" evidence="1">
    <location>
        <begin position="194"/>
        <end position="215"/>
    </location>
</feature>
<evidence type="ECO:0000313" key="3">
    <source>
        <dbReference type="Proteomes" id="UP001203058"/>
    </source>
</evidence>
<dbReference type="EMBL" id="JAKZHW010000001">
    <property type="protein sequence ID" value="MCH8614848.1"/>
    <property type="molecule type" value="Genomic_DNA"/>
</dbReference>
<evidence type="ECO:0000313" key="2">
    <source>
        <dbReference type="EMBL" id="MCH8614848.1"/>
    </source>
</evidence>
<keyword evidence="1" id="KW-0812">Transmembrane</keyword>
<organism evidence="2 3">
    <name type="scientific">Sphingomonas telluris</name>
    <dbReference type="NCBI Taxonomy" id="2907998"/>
    <lineage>
        <taxon>Bacteria</taxon>
        <taxon>Pseudomonadati</taxon>
        <taxon>Pseudomonadota</taxon>
        <taxon>Alphaproteobacteria</taxon>
        <taxon>Sphingomonadales</taxon>
        <taxon>Sphingomonadaceae</taxon>
        <taxon>Sphingomonas</taxon>
    </lineage>
</organism>
<keyword evidence="3" id="KW-1185">Reference proteome</keyword>
<keyword evidence="1" id="KW-0472">Membrane</keyword>
<keyword evidence="1" id="KW-1133">Transmembrane helix</keyword>
<dbReference type="Pfam" id="PF14023">
    <property type="entry name" value="Bestrophin-like"/>
    <property type="match status" value="1"/>
</dbReference>
<dbReference type="InterPro" id="IPR025333">
    <property type="entry name" value="DUF4239"/>
</dbReference>
<evidence type="ECO:0008006" key="4">
    <source>
        <dbReference type="Google" id="ProtNLM"/>
    </source>
</evidence>
<dbReference type="Proteomes" id="UP001203058">
    <property type="component" value="Unassembled WGS sequence"/>
</dbReference>
<proteinExistence type="predicted"/>
<sequence>MEEFQLFWPTGEISVATTVLRILLAIVIAALVGYGLQKVGIRYGKRAPRTERMESQENFLVSGILVLLALMLAFTTSFVLELYDQRRLLAVEEANAIGSAYFQTQALDEPHRTRLSKLLADYTDNRIALSTAPGDRRQLLARNDQLLTDISAAVLAATQTARDKGVSAPFYIFFAKVLDYDSERKVARMSPVPGGILVTLYAFLVVTAGLLGAVLNGARQRIIAAILFVLLTLAVAMIVDLNRPTRGTIRESQLGLLLLRDTMKIPRSDYDRFK</sequence>
<feature type="transmembrane region" description="Helical" evidence="1">
    <location>
        <begin position="13"/>
        <end position="37"/>
    </location>
</feature>
<feature type="transmembrane region" description="Helical" evidence="1">
    <location>
        <begin position="222"/>
        <end position="239"/>
    </location>
</feature>
<protein>
    <recommendedName>
        <fullName evidence="4">DUF4239 domain-containing protein</fullName>
    </recommendedName>
</protein>
<feature type="transmembrane region" description="Helical" evidence="1">
    <location>
        <begin position="58"/>
        <end position="80"/>
    </location>
</feature>
<dbReference type="RefSeq" id="WP_241445461.1">
    <property type="nucleotide sequence ID" value="NZ_JAKZHW010000001.1"/>
</dbReference>
<comment type="caution">
    <text evidence="2">The sequence shown here is derived from an EMBL/GenBank/DDBJ whole genome shotgun (WGS) entry which is preliminary data.</text>
</comment>
<reference evidence="2 3" key="1">
    <citation type="submission" date="2022-03" db="EMBL/GenBank/DDBJ databases">
        <authorList>
            <person name="Jo J.-H."/>
            <person name="Im W.-T."/>
        </authorList>
    </citation>
    <scope>NUCLEOTIDE SEQUENCE [LARGE SCALE GENOMIC DNA]</scope>
    <source>
        <strain evidence="2 3">SM33</strain>
    </source>
</reference>
<gene>
    <name evidence="2" type="ORF">LZ016_01835</name>
</gene>
<name>A0ABS9VIP2_9SPHN</name>
<evidence type="ECO:0000256" key="1">
    <source>
        <dbReference type="SAM" id="Phobius"/>
    </source>
</evidence>